<dbReference type="Pfam" id="PF02416">
    <property type="entry name" value="TatA_B_E"/>
    <property type="match status" value="1"/>
</dbReference>
<keyword evidence="6" id="KW-0811">Translocation</keyword>
<dbReference type="RefSeq" id="WP_343788398.1">
    <property type="nucleotide sequence ID" value="NZ_BAAAFH010000022.1"/>
</dbReference>
<evidence type="ECO:0000256" key="4">
    <source>
        <dbReference type="ARBA" id="ARBA00022927"/>
    </source>
</evidence>
<proteinExistence type="predicted"/>
<gene>
    <name evidence="10" type="ORF">GCM10009118_25630</name>
</gene>
<keyword evidence="11" id="KW-1185">Reference proteome</keyword>
<keyword evidence="4" id="KW-0653">Protein transport</keyword>
<dbReference type="Proteomes" id="UP001501126">
    <property type="component" value="Unassembled WGS sequence"/>
</dbReference>
<evidence type="ECO:0000313" key="10">
    <source>
        <dbReference type="EMBL" id="GAA0876153.1"/>
    </source>
</evidence>
<evidence type="ECO:0000256" key="6">
    <source>
        <dbReference type="ARBA" id="ARBA00023010"/>
    </source>
</evidence>
<evidence type="ECO:0000256" key="7">
    <source>
        <dbReference type="ARBA" id="ARBA00023136"/>
    </source>
</evidence>
<sequence length="141" mass="15970">MTLLFLNSIGGMEIIVILLFILMFFGAKSIPGIARTLGKGMREIQHASNEIRNEIRQTTDQIKKDASIGRELDETIRTFEHRQQETINKINTEINNAVKPIEQGVNSTVRDIEDSAKTDQTNNPSSLKEKEDLSDKNKENQ</sequence>
<evidence type="ECO:0000256" key="8">
    <source>
        <dbReference type="SAM" id="MobiDB-lite"/>
    </source>
</evidence>
<dbReference type="InterPro" id="IPR003369">
    <property type="entry name" value="TatA/B/E"/>
</dbReference>
<comment type="subcellular location">
    <subcellularLocation>
        <location evidence="1">Membrane</location>
        <topology evidence="1">Single-pass membrane protein</topology>
    </subcellularLocation>
</comment>
<keyword evidence="2" id="KW-0813">Transport</keyword>
<feature type="region of interest" description="Disordered" evidence="8">
    <location>
        <begin position="100"/>
        <end position="141"/>
    </location>
</feature>
<feature type="transmembrane region" description="Helical" evidence="9">
    <location>
        <begin position="6"/>
        <end position="25"/>
    </location>
</feature>
<evidence type="ECO:0000256" key="5">
    <source>
        <dbReference type="ARBA" id="ARBA00022989"/>
    </source>
</evidence>
<evidence type="ECO:0000313" key="11">
    <source>
        <dbReference type="Proteomes" id="UP001501126"/>
    </source>
</evidence>
<protein>
    <submittedName>
        <fullName evidence="10">Twin-arginine translocase TatA/TatE family subunit</fullName>
    </submittedName>
</protein>
<keyword evidence="5 9" id="KW-1133">Transmembrane helix</keyword>
<evidence type="ECO:0000256" key="3">
    <source>
        <dbReference type="ARBA" id="ARBA00022692"/>
    </source>
</evidence>
<dbReference type="EMBL" id="BAAAFH010000022">
    <property type="protein sequence ID" value="GAA0876153.1"/>
    <property type="molecule type" value="Genomic_DNA"/>
</dbReference>
<evidence type="ECO:0000256" key="9">
    <source>
        <dbReference type="SAM" id="Phobius"/>
    </source>
</evidence>
<name>A0ABP3Y5U0_9FLAO</name>
<feature type="compositionally biased region" description="Basic and acidic residues" evidence="8">
    <location>
        <begin position="127"/>
        <end position="141"/>
    </location>
</feature>
<keyword evidence="7 9" id="KW-0472">Membrane</keyword>
<comment type="caution">
    <text evidence="10">The sequence shown here is derived from an EMBL/GenBank/DDBJ whole genome shotgun (WGS) entry which is preliminary data.</text>
</comment>
<organism evidence="10 11">
    <name type="scientific">Wandonia haliotis</name>
    <dbReference type="NCBI Taxonomy" id="574963"/>
    <lineage>
        <taxon>Bacteria</taxon>
        <taxon>Pseudomonadati</taxon>
        <taxon>Bacteroidota</taxon>
        <taxon>Flavobacteriia</taxon>
        <taxon>Flavobacteriales</taxon>
        <taxon>Crocinitomicaceae</taxon>
        <taxon>Wandonia</taxon>
    </lineage>
</organism>
<dbReference type="PANTHER" id="PTHR42982:SF1">
    <property type="entry name" value="SEC-INDEPENDENT PROTEIN TRANSLOCASE PROTEIN TATA"/>
    <property type="match status" value="1"/>
</dbReference>
<dbReference type="Gene3D" id="1.20.5.3310">
    <property type="match status" value="1"/>
</dbReference>
<keyword evidence="3 9" id="KW-0812">Transmembrane</keyword>
<reference evidence="11" key="1">
    <citation type="journal article" date="2019" name="Int. J. Syst. Evol. Microbiol.">
        <title>The Global Catalogue of Microorganisms (GCM) 10K type strain sequencing project: providing services to taxonomists for standard genome sequencing and annotation.</title>
        <authorList>
            <consortium name="The Broad Institute Genomics Platform"/>
            <consortium name="The Broad Institute Genome Sequencing Center for Infectious Disease"/>
            <person name="Wu L."/>
            <person name="Ma J."/>
        </authorList>
    </citation>
    <scope>NUCLEOTIDE SEQUENCE [LARGE SCALE GENOMIC DNA]</scope>
    <source>
        <strain evidence="11">JCM 16083</strain>
    </source>
</reference>
<dbReference type="PANTHER" id="PTHR42982">
    <property type="entry name" value="SEC-INDEPENDENT PROTEIN TRANSLOCASE PROTEIN TATA"/>
    <property type="match status" value="1"/>
</dbReference>
<evidence type="ECO:0000256" key="2">
    <source>
        <dbReference type="ARBA" id="ARBA00022448"/>
    </source>
</evidence>
<accession>A0ABP3Y5U0</accession>
<evidence type="ECO:0000256" key="1">
    <source>
        <dbReference type="ARBA" id="ARBA00004167"/>
    </source>
</evidence>